<feature type="binding site" evidence="15">
    <location>
        <begin position="258"/>
        <end position="259"/>
    </location>
    <ligand>
        <name>substrate</name>
    </ligand>
</feature>
<evidence type="ECO:0000259" key="19">
    <source>
        <dbReference type="Pfam" id="PF07479"/>
    </source>
</evidence>
<feature type="binding site" evidence="13">
    <location>
        <position position="257"/>
    </location>
    <ligand>
        <name>sn-glycerol 3-phosphate</name>
        <dbReference type="ChEBI" id="CHEBI:57597"/>
    </ligand>
</feature>
<feature type="domain" description="Glycerol-3-phosphate dehydrogenase NAD-dependent C-terminal" evidence="19">
    <location>
        <begin position="183"/>
        <end position="323"/>
    </location>
</feature>
<feature type="binding site" evidence="13">
    <location>
        <position position="14"/>
    </location>
    <ligand>
        <name>NADPH</name>
        <dbReference type="ChEBI" id="CHEBI:57783"/>
    </ligand>
</feature>
<feature type="binding site" evidence="13">
    <location>
        <position position="51"/>
    </location>
    <ligand>
        <name>NADPH</name>
        <dbReference type="ChEBI" id="CHEBI:57783"/>
    </ligand>
</feature>
<feature type="binding site" evidence="13">
    <location>
        <position position="108"/>
    </location>
    <ligand>
        <name>sn-glycerol 3-phosphate</name>
        <dbReference type="ChEBI" id="CHEBI:57597"/>
    </ligand>
</feature>
<evidence type="ECO:0000256" key="9">
    <source>
        <dbReference type="ARBA" id="ARBA00052716"/>
    </source>
</evidence>
<dbReference type="FunFam" id="3.40.50.720:FF:000019">
    <property type="entry name" value="Glycerol-3-phosphate dehydrogenase [NAD(P)+]"/>
    <property type="match status" value="1"/>
</dbReference>
<comment type="function">
    <text evidence="13">Catalyzes the reduction of the glycolytic intermediate dihydroxyacetone phosphate (DHAP) to sn-glycerol 3-phosphate (G3P), the key precursor for phospholipid synthesis.</text>
</comment>
<dbReference type="EMBL" id="QFGA01000002">
    <property type="protein sequence ID" value="TEB05295.1"/>
    <property type="molecule type" value="Genomic_DNA"/>
</dbReference>
<dbReference type="InterPro" id="IPR006168">
    <property type="entry name" value="G3P_DH_NAD-dep"/>
</dbReference>
<dbReference type="Gene3D" id="1.10.1040.10">
    <property type="entry name" value="N-(1-d-carboxylethyl)-l-norvaline Dehydrogenase, domain 2"/>
    <property type="match status" value="1"/>
</dbReference>
<dbReference type="PANTHER" id="PTHR11728">
    <property type="entry name" value="GLYCEROL-3-PHOSPHATE DEHYDROGENASE"/>
    <property type="match status" value="1"/>
</dbReference>
<keyword evidence="3 13" id="KW-0521">NADP</keyword>
<dbReference type="GO" id="GO:0046168">
    <property type="term" value="P:glycerol-3-phosphate catabolic process"/>
    <property type="evidence" value="ECO:0007669"/>
    <property type="project" value="InterPro"/>
</dbReference>
<dbReference type="AlphaFoldDB" id="A0A4Y7R8J6"/>
<keyword evidence="6 13" id="KW-0443">Lipid metabolism</keyword>
<feature type="binding site" evidence="13">
    <location>
        <position position="139"/>
    </location>
    <ligand>
        <name>sn-glycerol 3-phosphate</name>
        <dbReference type="ChEBI" id="CHEBI:57597"/>
    </ligand>
</feature>
<comment type="subcellular location">
    <subcellularLocation>
        <location evidence="13">Cytoplasm</location>
    </subcellularLocation>
</comment>
<dbReference type="InterPro" id="IPR008927">
    <property type="entry name" value="6-PGluconate_DH-like_C_sf"/>
</dbReference>
<evidence type="ECO:0000313" key="20">
    <source>
        <dbReference type="EMBL" id="TEB05295.1"/>
    </source>
</evidence>
<evidence type="ECO:0000256" key="2">
    <source>
        <dbReference type="ARBA" id="ARBA00022516"/>
    </source>
</evidence>
<dbReference type="SUPFAM" id="SSF48179">
    <property type="entry name" value="6-phosphogluconate dehydrogenase C-terminal domain-like"/>
    <property type="match status" value="1"/>
</dbReference>
<dbReference type="PRINTS" id="PR00077">
    <property type="entry name" value="GPDHDRGNASE"/>
</dbReference>
<dbReference type="GO" id="GO:0141153">
    <property type="term" value="F:glycerol-3-phosphate dehydrogenase (NADP+) activity"/>
    <property type="evidence" value="ECO:0007669"/>
    <property type="project" value="RHEA"/>
</dbReference>
<keyword evidence="13" id="KW-0963">Cytoplasm</keyword>
<feature type="binding site" evidence="13">
    <location>
        <position position="13"/>
    </location>
    <ligand>
        <name>NADPH</name>
        <dbReference type="ChEBI" id="CHEBI:57783"/>
    </ligand>
</feature>
<comment type="caution">
    <text evidence="20">The sequence shown here is derived from an EMBL/GenBank/DDBJ whole genome shotgun (WGS) entry which is preliminary data.</text>
</comment>
<feature type="active site" description="Proton acceptor" evidence="13 14">
    <location>
        <position position="194"/>
    </location>
</feature>
<keyword evidence="7 13" id="KW-0594">Phospholipid biosynthesis</keyword>
<feature type="binding site" evidence="13">
    <location>
        <position position="247"/>
    </location>
    <ligand>
        <name>sn-glycerol 3-phosphate</name>
        <dbReference type="ChEBI" id="CHEBI:57597"/>
    </ligand>
</feature>
<organism evidence="20 21">
    <name type="scientific">Pelotomaculum schinkii</name>
    <dbReference type="NCBI Taxonomy" id="78350"/>
    <lineage>
        <taxon>Bacteria</taxon>
        <taxon>Bacillati</taxon>
        <taxon>Bacillota</taxon>
        <taxon>Clostridia</taxon>
        <taxon>Eubacteriales</taxon>
        <taxon>Desulfotomaculaceae</taxon>
        <taxon>Pelotomaculum</taxon>
    </lineage>
</organism>
<dbReference type="NCBIfam" id="NF000942">
    <property type="entry name" value="PRK00094.1-4"/>
    <property type="match status" value="1"/>
</dbReference>
<evidence type="ECO:0000256" key="6">
    <source>
        <dbReference type="ARBA" id="ARBA00023098"/>
    </source>
</evidence>
<comment type="pathway">
    <text evidence="13">Membrane lipid metabolism; glycerophospholipid metabolism.</text>
</comment>
<proteinExistence type="inferred from homology"/>
<dbReference type="PROSITE" id="PS00957">
    <property type="entry name" value="NAD_G3PDH"/>
    <property type="match status" value="1"/>
</dbReference>
<dbReference type="UniPathway" id="UPA00940"/>
<sequence>MVSKIIGVAGAGSWATALSVLLAHKGYTVRMWSRHAALAKEITITRENIRYLPGVIVPPAVEVTVHIEEAVREADAVVFAVPSHAFREVLQSALPHLSGTGLIINAAKGIEEDSLRRLSQAFAEVAGPQALERYVALSGPSHAEEVGRQVPTAVVAASSSIKSAEYAQDLFMCDNFRVYTNPDVAGVELGGALKNVIALGTGIADGLGFGDNTKAALMTRGLAEITRLGITLGANPLTFGGLAGVGDLIVTCTSMHSRNRRAGMAIGRGKSLEEALAEVGMVVEGVRTTRAARRLSELYGVNMPITEQMHEVLFEGFSPETAVNKLMTRGKKHETEEVALAAAALGKSQF</sequence>
<feature type="binding site" evidence="15">
    <location>
        <position position="108"/>
    </location>
    <ligand>
        <name>substrate</name>
    </ligand>
</feature>
<feature type="binding site" evidence="16">
    <location>
        <position position="258"/>
    </location>
    <ligand>
        <name>NAD(+)</name>
        <dbReference type="ChEBI" id="CHEBI:57540"/>
    </ligand>
</feature>
<accession>A0A4Y7R8J6</accession>
<evidence type="ECO:0000256" key="12">
    <source>
        <dbReference type="ARBA" id="ARBA00080511"/>
    </source>
</evidence>
<evidence type="ECO:0000256" key="4">
    <source>
        <dbReference type="ARBA" id="ARBA00023002"/>
    </source>
</evidence>
<keyword evidence="4 13" id="KW-0560">Oxidoreductase</keyword>
<feature type="binding site" evidence="13">
    <location>
        <position position="34"/>
    </location>
    <ligand>
        <name>NADPH</name>
        <dbReference type="ChEBI" id="CHEBI:57783"/>
    </ligand>
</feature>
<dbReference type="GO" id="GO:0005975">
    <property type="term" value="P:carbohydrate metabolic process"/>
    <property type="evidence" value="ECO:0007669"/>
    <property type="project" value="InterPro"/>
</dbReference>
<dbReference type="FunFam" id="1.10.1040.10:FF:000001">
    <property type="entry name" value="Glycerol-3-phosphate dehydrogenase [NAD(P)+]"/>
    <property type="match status" value="1"/>
</dbReference>
<keyword evidence="13" id="KW-0547">Nucleotide-binding</keyword>
<keyword evidence="2 13" id="KW-0444">Lipid biosynthesis</keyword>
<evidence type="ECO:0000256" key="5">
    <source>
        <dbReference type="ARBA" id="ARBA00023027"/>
    </source>
</evidence>
<feature type="binding site" evidence="13">
    <location>
        <position position="108"/>
    </location>
    <ligand>
        <name>NADPH</name>
        <dbReference type="ChEBI" id="CHEBI:57783"/>
    </ligand>
</feature>
<evidence type="ECO:0000256" key="10">
    <source>
        <dbReference type="ARBA" id="ARBA00066687"/>
    </source>
</evidence>
<dbReference type="HAMAP" id="MF_00394">
    <property type="entry name" value="NAD_Glyc3P_dehydrog"/>
    <property type="match status" value="1"/>
</dbReference>
<dbReference type="InterPro" id="IPR011128">
    <property type="entry name" value="G3P_DH_NAD-dep_N"/>
</dbReference>
<dbReference type="NCBIfam" id="NF000940">
    <property type="entry name" value="PRK00094.1-2"/>
    <property type="match status" value="1"/>
</dbReference>
<dbReference type="GO" id="GO:0008654">
    <property type="term" value="P:phospholipid biosynthetic process"/>
    <property type="evidence" value="ECO:0007669"/>
    <property type="project" value="UniProtKB-KW"/>
</dbReference>
<feature type="binding site" evidence="13">
    <location>
        <position position="284"/>
    </location>
    <ligand>
        <name>NADPH</name>
        <dbReference type="ChEBI" id="CHEBI:57783"/>
    </ligand>
</feature>
<dbReference type="Gene3D" id="3.40.50.720">
    <property type="entry name" value="NAD(P)-binding Rossmann-like Domain"/>
    <property type="match status" value="1"/>
</dbReference>
<feature type="binding site" evidence="13">
    <location>
        <position position="282"/>
    </location>
    <ligand>
        <name>NADPH</name>
        <dbReference type="ChEBI" id="CHEBI:57783"/>
    </ligand>
</feature>
<evidence type="ECO:0000256" key="3">
    <source>
        <dbReference type="ARBA" id="ARBA00022857"/>
    </source>
</evidence>
<feature type="binding site" evidence="13">
    <location>
        <position position="194"/>
    </location>
    <ligand>
        <name>sn-glycerol 3-phosphate</name>
        <dbReference type="ChEBI" id="CHEBI:57597"/>
    </ligand>
</feature>
<keyword evidence="5 13" id="KW-0520">NAD</keyword>
<feature type="domain" description="Glycerol-3-phosphate dehydrogenase NAD-dependent N-terminal" evidence="18">
    <location>
        <begin position="6"/>
        <end position="162"/>
    </location>
</feature>
<dbReference type="InterPro" id="IPR013328">
    <property type="entry name" value="6PGD_dom2"/>
</dbReference>
<dbReference type="GO" id="GO:0006650">
    <property type="term" value="P:glycerophospholipid metabolic process"/>
    <property type="evidence" value="ECO:0007669"/>
    <property type="project" value="UniProtKB-UniRule"/>
</dbReference>
<feature type="binding site" evidence="13">
    <location>
        <position position="259"/>
    </location>
    <ligand>
        <name>sn-glycerol 3-phosphate</name>
        <dbReference type="ChEBI" id="CHEBI:57597"/>
    </ligand>
</feature>
<dbReference type="Pfam" id="PF07479">
    <property type="entry name" value="NAD_Gly3P_dh_C"/>
    <property type="match status" value="1"/>
</dbReference>
<evidence type="ECO:0000256" key="16">
    <source>
        <dbReference type="PIRSR" id="PIRSR000114-3"/>
    </source>
</evidence>
<protein>
    <recommendedName>
        <fullName evidence="11 13">Glycerol-3-phosphate dehydrogenase [NAD(P)+]</fullName>
        <ecNumber evidence="10 13">1.1.1.94</ecNumber>
    </recommendedName>
    <alternativeName>
        <fullName evidence="13">NAD(P)(+)-dependent glycerol-3-phosphate dehydrogenase</fullName>
    </alternativeName>
    <alternativeName>
        <fullName evidence="12 13">NAD(P)H-dependent dihydroxyacetone-phosphate reductase</fullName>
    </alternativeName>
</protein>
<evidence type="ECO:0000256" key="8">
    <source>
        <dbReference type="ARBA" id="ARBA00023264"/>
    </source>
</evidence>
<dbReference type="GO" id="GO:0005829">
    <property type="term" value="C:cytosol"/>
    <property type="evidence" value="ECO:0007669"/>
    <property type="project" value="TreeGrafter"/>
</dbReference>
<dbReference type="PIRSF" id="PIRSF000114">
    <property type="entry name" value="Glycerol-3-P_dh"/>
    <property type="match status" value="1"/>
</dbReference>
<dbReference type="SUPFAM" id="SSF51735">
    <property type="entry name" value="NAD(P)-binding Rossmann-fold domains"/>
    <property type="match status" value="1"/>
</dbReference>
<evidence type="ECO:0000256" key="15">
    <source>
        <dbReference type="PIRSR" id="PIRSR000114-2"/>
    </source>
</evidence>
<feature type="binding site" evidence="13">
    <location>
        <position position="258"/>
    </location>
    <ligand>
        <name>sn-glycerol 3-phosphate</name>
        <dbReference type="ChEBI" id="CHEBI:57597"/>
    </ligand>
</feature>
<comment type="similarity">
    <text evidence="1 13 17">Belongs to the NAD-dependent glycerol-3-phosphate dehydrogenase family.</text>
</comment>
<dbReference type="InterPro" id="IPR036291">
    <property type="entry name" value="NAD(P)-bd_dom_sf"/>
</dbReference>
<dbReference type="Pfam" id="PF01210">
    <property type="entry name" value="NAD_Gly3P_dh_N"/>
    <property type="match status" value="1"/>
</dbReference>
<feature type="binding site" evidence="13">
    <location>
        <position position="258"/>
    </location>
    <ligand>
        <name>NADPH</name>
        <dbReference type="ChEBI" id="CHEBI:57783"/>
    </ligand>
</feature>
<reference evidence="20 21" key="1">
    <citation type="journal article" date="2018" name="Environ. Microbiol.">
        <title>Novel energy conservation strategies and behaviour of Pelotomaculum schinkii driving syntrophic propionate catabolism.</title>
        <authorList>
            <person name="Hidalgo-Ahumada C.A.P."/>
            <person name="Nobu M.K."/>
            <person name="Narihiro T."/>
            <person name="Tamaki H."/>
            <person name="Liu W.T."/>
            <person name="Kamagata Y."/>
            <person name="Stams A.J.M."/>
            <person name="Imachi H."/>
            <person name="Sousa D.Z."/>
        </authorList>
    </citation>
    <scope>NUCLEOTIDE SEQUENCE [LARGE SCALE GENOMIC DNA]</scope>
    <source>
        <strain evidence="20 21">HH</strain>
    </source>
</reference>
<keyword evidence="21" id="KW-1185">Reference proteome</keyword>
<comment type="catalytic activity">
    <reaction evidence="13">
        <text>sn-glycerol 3-phosphate + NAD(+) = dihydroxyacetone phosphate + NADH + H(+)</text>
        <dbReference type="Rhea" id="RHEA:11092"/>
        <dbReference type="ChEBI" id="CHEBI:15378"/>
        <dbReference type="ChEBI" id="CHEBI:57540"/>
        <dbReference type="ChEBI" id="CHEBI:57597"/>
        <dbReference type="ChEBI" id="CHEBI:57642"/>
        <dbReference type="ChEBI" id="CHEBI:57945"/>
        <dbReference type="EC" id="1.1.1.94"/>
    </reaction>
</comment>
<gene>
    <name evidence="13 20" type="primary">gpsA</name>
    <name evidence="20" type="ORF">Psch_02336</name>
</gene>
<feature type="binding site" evidence="13">
    <location>
        <position position="141"/>
    </location>
    <ligand>
        <name>sn-glycerol 3-phosphate</name>
        <dbReference type="ChEBI" id="CHEBI:57597"/>
    </ligand>
</feature>
<name>A0A4Y7R8J6_9FIRM</name>
<feature type="binding site" evidence="13">
    <location>
        <position position="143"/>
    </location>
    <ligand>
        <name>NADPH</name>
        <dbReference type="ChEBI" id="CHEBI:57783"/>
    </ligand>
</feature>
<dbReference type="GO" id="GO:0046167">
    <property type="term" value="P:glycerol-3-phosphate biosynthetic process"/>
    <property type="evidence" value="ECO:0007669"/>
    <property type="project" value="UniProtKB-UniRule"/>
</dbReference>
<dbReference type="EC" id="1.1.1.94" evidence="10 13"/>
<dbReference type="NCBIfam" id="NF000941">
    <property type="entry name" value="PRK00094.1-3"/>
    <property type="match status" value="1"/>
</dbReference>
<keyword evidence="8 13" id="KW-1208">Phospholipid metabolism</keyword>
<feature type="binding site" evidence="13">
    <location>
        <position position="35"/>
    </location>
    <ligand>
        <name>NADPH</name>
        <dbReference type="ChEBI" id="CHEBI:57783"/>
    </ligand>
</feature>
<evidence type="ECO:0000256" key="17">
    <source>
        <dbReference type="RuleBase" id="RU000437"/>
    </source>
</evidence>
<dbReference type="PANTHER" id="PTHR11728:SF1">
    <property type="entry name" value="GLYCEROL-3-PHOSPHATE DEHYDROGENASE [NAD(+)] 2, CHLOROPLASTIC"/>
    <property type="match status" value="1"/>
</dbReference>
<dbReference type="GO" id="GO:0051287">
    <property type="term" value="F:NAD binding"/>
    <property type="evidence" value="ECO:0007669"/>
    <property type="project" value="InterPro"/>
</dbReference>
<evidence type="ECO:0000256" key="7">
    <source>
        <dbReference type="ARBA" id="ARBA00023209"/>
    </source>
</evidence>
<comment type="catalytic activity">
    <reaction evidence="9">
        <text>sn-glycerol 3-phosphate + NADP(+) = dihydroxyacetone phosphate + NADPH + H(+)</text>
        <dbReference type="Rhea" id="RHEA:11096"/>
        <dbReference type="ChEBI" id="CHEBI:15378"/>
        <dbReference type="ChEBI" id="CHEBI:57597"/>
        <dbReference type="ChEBI" id="CHEBI:57642"/>
        <dbReference type="ChEBI" id="CHEBI:57783"/>
        <dbReference type="ChEBI" id="CHEBI:58349"/>
        <dbReference type="EC" id="1.1.1.94"/>
    </reaction>
    <physiologicalReaction direction="right-to-left" evidence="9">
        <dbReference type="Rhea" id="RHEA:11098"/>
    </physiologicalReaction>
</comment>
<evidence type="ECO:0000256" key="1">
    <source>
        <dbReference type="ARBA" id="ARBA00011009"/>
    </source>
</evidence>
<evidence type="ECO:0000259" key="18">
    <source>
        <dbReference type="Pfam" id="PF01210"/>
    </source>
</evidence>
<evidence type="ECO:0000313" key="21">
    <source>
        <dbReference type="Proteomes" id="UP000298324"/>
    </source>
</evidence>
<dbReference type="InterPro" id="IPR006109">
    <property type="entry name" value="G3P_DH_NAD-dep_C"/>
</dbReference>
<feature type="binding site" evidence="16">
    <location>
        <position position="143"/>
    </location>
    <ligand>
        <name>NAD(+)</name>
        <dbReference type="ChEBI" id="CHEBI:57540"/>
    </ligand>
</feature>
<dbReference type="Proteomes" id="UP000298324">
    <property type="component" value="Unassembled WGS sequence"/>
</dbReference>
<evidence type="ECO:0000256" key="14">
    <source>
        <dbReference type="PIRSR" id="PIRSR000114-1"/>
    </source>
</evidence>
<dbReference type="GO" id="GO:0141152">
    <property type="term" value="F:glycerol-3-phosphate dehydrogenase (NAD+) activity"/>
    <property type="evidence" value="ECO:0007669"/>
    <property type="project" value="RHEA"/>
</dbReference>
<evidence type="ECO:0000256" key="11">
    <source>
        <dbReference type="ARBA" id="ARBA00069372"/>
    </source>
</evidence>
<evidence type="ECO:0000256" key="13">
    <source>
        <dbReference type="HAMAP-Rule" id="MF_00394"/>
    </source>
</evidence>